<feature type="binding site" evidence="9">
    <location>
        <begin position="831"/>
        <end position="838"/>
    </location>
    <ligand>
        <name>ATP</name>
        <dbReference type="ChEBI" id="CHEBI:30616"/>
    </ligand>
</feature>
<dbReference type="Gene3D" id="3.40.50.300">
    <property type="entry name" value="P-loop containing nucleotide triphosphate hydrolases"/>
    <property type="match status" value="4"/>
</dbReference>
<dbReference type="PANTHER" id="PTHR22683:SF1">
    <property type="entry name" value="TYPE VII SECRETION SYSTEM PROTEIN ESSC"/>
    <property type="match status" value="1"/>
</dbReference>
<feature type="binding site" evidence="9">
    <location>
        <begin position="488"/>
        <end position="495"/>
    </location>
    <ligand>
        <name>ATP</name>
        <dbReference type="ChEBI" id="CHEBI:30616"/>
    </ligand>
</feature>
<evidence type="ECO:0000256" key="5">
    <source>
        <dbReference type="ARBA" id="ARBA00022741"/>
    </source>
</evidence>
<protein>
    <submittedName>
        <fullName evidence="12">Type VII secretion protein EccC</fullName>
    </submittedName>
</protein>
<sequence>MSRILFRRPPRRPGPEMPNGELTLQEPPTLPEKQATTSTVFTYLPMALASTATILIFVRPNAGTATGGSSIPGTYLAAGLMMVSSMAMLVGQLVRASGDRKRRVHGARRDYLRYLSQTRRRIREVVVDQRDAQSWRNPGPDVLWSLAGTSRLWERKTTHDDFGEVRIGVGEQRLGLRLAPLQTKPVEDLEPLCSHALRRFIRAYGTVADQPVAVYLKGYSLVGLRGDVEAARAMVRAILGQLAVFHSPEELRIGLCVSDENRAKWEWLKWLPHALHRTEQDGAGQVRLIARGTVELEELLGEEFGQRPRFDPQAEPTHEEPYTVIVLDGGDVPPGARAAGGGHRNAVVIDIEGTSGWELAPYVLGLDVAPRTLEMIGEDRNGRETTRPLGRPDRLSLVRASALARLLAPYRMSMIAEVTEPLNADFELTTLLSIDDMREHDVRALWRRRDPGAALRVPIGMSADGSPVELDIKESALGGMGPHGMLIGATGSGKSELLRTLVLALALTHSSEVLNFVLVDFKGGATFLGLDELPHTSAVITNLAEEVALVARMQDALHGELIRRQELLRAAGNFSSIHEYENARAKGTPLAPLPALFVVVDEFSELLAAHREFMDLFVMIGRLGRSLGVHLLLASQRLDEGRIHQLESHLSYRIALRTFSAMESRSVLGSPDAYQLPPQPGSGFLKNDIDSLLRFKAAYVSGPYRPKRGAAVRTAATKLVPYTSRYVAPQRPVEPEPQPEETEEEADSLLSVAIGRLRGVGPPAHQVWLPPLGVPPTLDELLGLEAGMPVFWRWPTPLSVPVGIVDRPFDQRRDPLMADLSGAGGHVGIAGGPQSGKSTLLRTLVTALTVTHSPRDVQFYCLDFGGGTLTALSGLPHVGGVTGRLDIDRVNRTVGDIFTLLAHRERLFAERGIDSMATFRRMLAAGGLPGEQHGDVFLVVDGWSTLRQDFMDLSQNVAQLGARGLNYGIHLMVASPRWSEIQPALRDQIATRFELRLGDAVDSMVNMRVAQTVPRIPGRGLREDRLHFLTGLPRVDGRGSTADLSDGTAELVARVAGAWDGPRAPAVRMLPAILPAADLPEPDGDLRVPFGIEENELGPVRHDFETTPHLLVVGDTESGKTNLLRLFTQAIVERYTPDEARVMLIDFRRELYHAVPAEQQLGYAVSIDVARQVIVAAAQSLRARVPGPEITPDRLRRRDWWEGPKLFVVCDDYDMLSGGGSAAGAFDPLLEVLAQGAEIGLHLLIARSAGGVSRSMSDPLIRRLTELNTPALLMSCPQSEGVLFGGLRPRTLPPGRAQWFVRRRTIQVQTGLLPAPDQEEA</sequence>
<evidence type="ECO:0000256" key="6">
    <source>
        <dbReference type="ARBA" id="ARBA00022840"/>
    </source>
</evidence>
<feature type="domain" description="FtsK" evidence="11">
    <location>
        <begin position="465"/>
        <end position="665"/>
    </location>
</feature>
<evidence type="ECO:0000313" key="13">
    <source>
        <dbReference type="Proteomes" id="UP001500503"/>
    </source>
</evidence>
<feature type="compositionally biased region" description="Basic residues" evidence="10">
    <location>
        <begin position="1"/>
        <end position="11"/>
    </location>
</feature>
<evidence type="ECO:0000256" key="9">
    <source>
        <dbReference type="PROSITE-ProRule" id="PRU00289"/>
    </source>
</evidence>
<reference evidence="13" key="1">
    <citation type="journal article" date="2019" name="Int. J. Syst. Evol. Microbiol.">
        <title>The Global Catalogue of Microorganisms (GCM) 10K type strain sequencing project: providing services to taxonomists for standard genome sequencing and annotation.</title>
        <authorList>
            <consortium name="The Broad Institute Genomics Platform"/>
            <consortium name="The Broad Institute Genome Sequencing Center for Infectious Disease"/>
            <person name="Wu L."/>
            <person name="Ma J."/>
        </authorList>
    </citation>
    <scope>NUCLEOTIDE SEQUENCE [LARGE SCALE GENOMIC DNA]</scope>
    <source>
        <strain evidence="13">JCM 17933</strain>
    </source>
</reference>
<dbReference type="PROSITE" id="PS50901">
    <property type="entry name" value="FTSK"/>
    <property type="match status" value="3"/>
</dbReference>
<evidence type="ECO:0000256" key="7">
    <source>
        <dbReference type="ARBA" id="ARBA00022989"/>
    </source>
</evidence>
<feature type="domain" description="FtsK" evidence="11">
    <location>
        <begin position="813"/>
        <end position="1004"/>
    </location>
</feature>
<keyword evidence="8" id="KW-0472">Membrane</keyword>
<feature type="binding site" evidence="9">
    <location>
        <begin position="1114"/>
        <end position="1121"/>
    </location>
    <ligand>
        <name>ATP</name>
        <dbReference type="ChEBI" id="CHEBI:30616"/>
    </ligand>
</feature>
<dbReference type="RefSeq" id="WP_345461914.1">
    <property type="nucleotide sequence ID" value="NZ_BAABHF010000016.1"/>
</dbReference>
<accession>A0ABP8PSU0</accession>
<name>A0ABP8PSU0_9ACTN</name>
<dbReference type="InterPro" id="IPR003593">
    <property type="entry name" value="AAA+_ATPase"/>
</dbReference>
<dbReference type="SUPFAM" id="SSF52540">
    <property type="entry name" value="P-loop containing nucleoside triphosphate hydrolases"/>
    <property type="match status" value="3"/>
</dbReference>
<keyword evidence="13" id="KW-1185">Reference proteome</keyword>
<comment type="subcellular location">
    <subcellularLocation>
        <location evidence="1">Cell membrane</location>
        <topology evidence="1">Multi-pass membrane protein</topology>
    </subcellularLocation>
</comment>
<gene>
    <name evidence="12" type="ORF">GCM10023191_024960</name>
</gene>
<evidence type="ECO:0000256" key="4">
    <source>
        <dbReference type="ARBA" id="ARBA00022737"/>
    </source>
</evidence>
<evidence type="ECO:0000256" key="3">
    <source>
        <dbReference type="ARBA" id="ARBA00022692"/>
    </source>
</evidence>
<dbReference type="InterPro" id="IPR002543">
    <property type="entry name" value="FtsK_dom"/>
</dbReference>
<feature type="domain" description="FtsK" evidence="11">
    <location>
        <begin position="1097"/>
        <end position="1280"/>
    </location>
</feature>
<evidence type="ECO:0000256" key="10">
    <source>
        <dbReference type="SAM" id="MobiDB-lite"/>
    </source>
</evidence>
<dbReference type="Proteomes" id="UP001500503">
    <property type="component" value="Unassembled WGS sequence"/>
</dbReference>
<keyword evidence="6 9" id="KW-0067">ATP-binding</keyword>
<dbReference type="InterPro" id="IPR023836">
    <property type="entry name" value="EccCa-like_Actinobacteria"/>
</dbReference>
<comment type="caution">
    <text evidence="12">The sequence shown here is derived from an EMBL/GenBank/DDBJ whole genome shotgun (WGS) entry which is preliminary data.</text>
</comment>
<dbReference type="PANTHER" id="PTHR22683">
    <property type="entry name" value="SPORULATION PROTEIN RELATED"/>
    <property type="match status" value="1"/>
</dbReference>
<dbReference type="SMART" id="SM00382">
    <property type="entry name" value="AAA"/>
    <property type="match status" value="3"/>
</dbReference>
<keyword evidence="3" id="KW-0812">Transmembrane</keyword>
<proteinExistence type="predicted"/>
<dbReference type="InterPro" id="IPR050206">
    <property type="entry name" value="FtsK/SpoIIIE/SftA"/>
</dbReference>
<keyword evidence="5 9" id="KW-0547">Nucleotide-binding</keyword>
<dbReference type="NCBIfam" id="TIGR03925">
    <property type="entry name" value="T7SS_EccC_b"/>
    <property type="match status" value="1"/>
</dbReference>
<dbReference type="InterPro" id="IPR027417">
    <property type="entry name" value="P-loop_NTPase"/>
</dbReference>
<evidence type="ECO:0000256" key="1">
    <source>
        <dbReference type="ARBA" id="ARBA00004651"/>
    </source>
</evidence>
<evidence type="ECO:0000259" key="11">
    <source>
        <dbReference type="PROSITE" id="PS50901"/>
    </source>
</evidence>
<dbReference type="InterPro" id="IPR023837">
    <property type="entry name" value="EccCb-like_Actinobacteria"/>
</dbReference>
<keyword evidence="7" id="KW-1133">Transmembrane helix</keyword>
<dbReference type="Pfam" id="PF01580">
    <property type="entry name" value="FtsK_SpoIIIE"/>
    <property type="match status" value="3"/>
</dbReference>
<keyword evidence="4" id="KW-0677">Repeat</keyword>
<dbReference type="NCBIfam" id="TIGR03924">
    <property type="entry name" value="T7SS_EccC_a"/>
    <property type="match status" value="1"/>
</dbReference>
<keyword evidence="2" id="KW-1003">Cell membrane</keyword>
<evidence type="ECO:0000256" key="2">
    <source>
        <dbReference type="ARBA" id="ARBA00022475"/>
    </source>
</evidence>
<evidence type="ECO:0000256" key="8">
    <source>
        <dbReference type="ARBA" id="ARBA00023136"/>
    </source>
</evidence>
<feature type="region of interest" description="Disordered" evidence="10">
    <location>
        <begin position="1"/>
        <end position="31"/>
    </location>
</feature>
<evidence type="ECO:0000313" key="12">
    <source>
        <dbReference type="EMBL" id="GAA4491271.1"/>
    </source>
</evidence>
<organism evidence="12 13">
    <name type="scientific">Actinoallomurus oryzae</name>
    <dbReference type="NCBI Taxonomy" id="502180"/>
    <lineage>
        <taxon>Bacteria</taxon>
        <taxon>Bacillati</taxon>
        <taxon>Actinomycetota</taxon>
        <taxon>Actinomycetes</taxon>
        <taxon>Streptosporangiales</taxon>
        <taxon>Thermomonosporaceae</taxon>
        <taxon>Actinoallomurus</taxon>
    </lineage>
</organism>
<dbReference type="EMBL" id="BAABHF010000016">
    <property type="protein sequence ID" value="GAA4491271.1"/>
    <property type="molecule type" value="Genomic_DNA"/>
</dbReference>